<feature type="compositionally biased region" description="Low complexity" evidence="1">
    <location>
        <begin position="143"/>
        <end position="157"/>
    </location>
</feature>
<feature type="compositionally biased region" description="Polar residues" evidence="1">
    <location>
        <begin position="37"/>
        <end position="52"/>
    </location>
</feature>
<organism evidence="3 4">
    <name type="scientific">Polarella glacialis</name>
    <name type="common">Dinoflagellate</name>
    <dbReference type="NCBI Taxonomy" id="89957"/>
    <lineage>
        <taxon>Eukaryota</taxon>
        <taxon>Sar</taxon>
        <taxon>Alveolata</taxon>
        <taxon>Dinophyceae</taxon>
        <taxon>Suessiales</taxon>
        <taxon>Suessiaceae</taxon>
        <taxon>Polarella</taxon>
    </lineage>
</organism>
<evidence type="ECO:0000256" key="1">
    <source>
        <dbReference type="SAM" id="MobiDB-lite"/>
    </source>
</evidence>
<feature type="region of interest" description="Disordered" evidence="1">
    <location>
        <begin position="1"/>
        <end position="90"/>
    </location>
</feature>
<name>A0A813GDL0_POLGL</name>
<dbReference type="Proteomes" id="UP000654075">
    <property type="component" value="Unassembled WGS sequence"/>
</dbReference>
<dbReference type="OrthoDB" id="10441103at2759"/>
<protein>
    <submittedName>
        <fullName evidence="3">Uncharacterized protein</fullName>
    </submittedName>
</protein>
<feature type="region of interest" description="Disordered" evidence="1">
    <location>
        <begin position="104"/>
        <end position="167"/>
    </location>
</feature>
<accession>A0A813GDL0</accession>
<dbReference type="EMBL" id="CAJNNV010028357">
    <property type="protein sequence ID" value="CAE8624318.1"/>
    <property type="molecule type" value="Genomic_DNA"/>
</dbReference>
<keyword evidence="2" id="KW-0472">Membrane</keyword>
<proteinExistence type="predicted"/>
<dbReference type="AlphaFoldDB" id="A0A813GDL0"/>
<sequence>MREGSPGTDVEPGPSVATPVRPATKAPPEFSPGLTYSEGSPSPIQGSDSFQQHLPGEVSSSSLSRDLDASSLSAFNARSSPSPGLLSDASASSDWGALRALGKASHGSASSSTPAGGGHLPSTRNALAHSSEVLELQNSQQRGPSSSGLPSSGGLLSANVWAPPPEAGLDDFEDDGGFFFEVQGEHALQPEDAREIHGKLQNYAETPLELAVLARLRAWETSGDAYTLEEMMGIVRWLEPKIVPPVQLPFWQRVQAASIPAKLTMTFMSLLLLGVLMLLVAAATGLLLEACKVSSVRQSGWLTFPDPFGNASAAQAIGVGQAVNLHGLLDYPSLKAEDLRRAQDVVFTHEGSFHFYRIANIAQTVGDGVKITAEDGTNLYIQSGVVSFERPWTTSATLSQSADGTQGASMATAGTFKAIMPYRH</sequence>
<keyword evidence="2" id="KW-0812">Transmembrane</keyword>
<reference evidence="3" key="1">
    <citation type="submission" date="2021-02" db="EMBL/GenBank/DDBJ databases">
        <authorList>
            <person name="Dougan E. K."/>
            <person name="Rhodes N."/>
            <person name="Thang M."/>
            <person name="Chan C."/>
        </authorList>
    </citation>
    <scope>NUCLEOTIDE SEQUENCE</scope>
</reference>
<evidence type="ECO:0000313" key="3">
    <source>
        <dbReference type="EMBL" id="CAE8624318.1"/>
    </source>
</evidence>
<keyword evidence="4" id="KW-1185">Reference proteome</keyword>
<evidence type="ECO:0000313" key="4">
    <source>
        <dbReference type="Proteomes" id="UP000654075"/>
    </source>
</evidence>
<feature type="compositionally biased region" description="Low complexity" evidence="1">
    <location>
        <begin position="59"/>
        <end position="74"/>
    </location>
</feature>
<feature type="compositionally biased region" description="Low complexity" evidence="1">
    <location>
        <begin position="104"/>
        <end position="114"/>
    </location>
</feature>
<feature type="transmembrane region" description="Helical" evidence="2">
    <location>
        <begin position="267"/>
        <end position="288"/>
    </location>
</feature>
<evidence type="ECO:0000256" key="2">
    <source>
        <dbReference type="SAM" id="Phobius"/>
    </source>
</evidence>
<comment type="caution">
    <text evidence="3">The sequence shown here is derived from an EMBL/GenBank/DDBJ whole genome shotgun (WGS) entry which is preliminary data.</text>
</comment>
<gene>
    <name evidence="3" type="ORF">PGLA1383_LOCUS41452</name>
</gene>
<keyword evidence="2" id="KW-1133">Transmembrane helix</keyword>